<dbReference type="InterPro" id="IPR015847">
    <property type="entry name" value="ExoRNase_PH_dom2"/>
</dbReference>
<dbReference type="GO" id="GO:0005829">
    <property type="term" value="C:cytosol"/>
    <property type="evidence" value="ECO:0007669"/>
    <property type="project" value="TreeGrafter"/>
</dbReference>
<dbReference type="GO" id="GO:0006402">
    <property type="term" value="P:mRNA catabolic process"/>
    <property type="evidence" value="ECO:0007669"/>
    <property type="project" value="InterPro"/>
</dbReference>
<feature type="domain" description="Exoribonuclease phosphorolytic" evidence="6">
    <location>
        <begin position="144"/>
        <end position="208"/>
    </location>
</feature>
<dbReference type="PANTHER" id="PTHR11252:SF0">
    <property type="entry name" value="POLYRIBONUCLEOTIDE NUCLEOTIDYLTRANSFERASE 1, MITOCHONDRIAL"/>
    <property type="match status" value="1"/>
</dbReference>
<evidence type="ECO:0000256" key="4">
    <source>
        <dbReference type="ARBA" id="ARBA00022884"/>
    </source>
</evidence>
<dbReference type="InterPro" id="IPR036345">
    <property type="entry name" value="ExoRNase_PH_dom2_sf"/>
</dbReference>
<dbReference type="EC" id="2.7.7.8" evidence="1"/>
<dbReference type="InterPro" id="IPR020568">
    <property type="entry name" value="Ribosomal_Su5_D2-typ_SF"/>
</dbReference>
<dbReference type="FunFam" id="3.30.230.70:FF:000001">
    <property type="entry name" value="Polyribonucleotide nucleotidyltransferase"/>
    <property type="match status" value="1"/>
</dbReference>
<feature type="non-terminal residue" evidence="7">
    <location>
        <position position="213"/>
    </location>
</feature>
<gene>
    <name evidence="7" type="ORF">METZ01_LOCUS409921</name>
</gene>
<keyword evidence="4" id="KW-0694">RNA-binding</keyword>
<evidence type="ECO:0000256" key="1">
    <source>
        <dbReference type="ARBA" id="ARBA00012416"/>
    </source>
</evidence>
<feature type="domain" description="Exoribonuclease phosphorolytic" evidence="5">
    <location>
        <begin position="12"/>
        <end position="141"/>
    </location>
</feature>
<dbReference type="GO" id="GO:0004654">
    <property type="term" value="F:polyribonucleotide nucleotidyltransferase activity"/>
    <property type="evidence" value="ECO:0007669"/>
    <property type="project" value="UniProtKB-EC"/>
</dbReference>
<dbReference type="EMBL" id="UINC01159139">
    <property type="protein sequence ID" value="SVD57067.1"/>
    <property type="molecule type" value="Genomic_DNA"/>
</dbReference>
<evidence type="ECO:0000256" key="2">
    <source>
        <dbReference type="ARBA" id="ARBA00022679"/>
    </source>
</evidence>
<dbReference type="Pfam" id="PF03725">
    <property type="entry name" value="RNase_PH_C"/>
    <property type="match status" value="1"/>
</dbReference>
<dbReference type="GO" id="GO:0003723">
    <property type="term" value="F:RNA binding"/>
    <property type="evidence" value="ECO:0007669"/>
    <property type="project" value="UniProtKB-KW"/>
</dbReference>
<proteinExistence type="predicted"/>
<keyword evidence="3" id="KW-0548">Nucleotidyltransferase</keyword>
<protein>
    <recommendedName>
        <fullName evidence="1">polyribonucleotide nucleotidyltransferase</fullName>
        <ecNumber evidence="1">2.7.7.8</ecNumber>
    </recommendedName>
</protein>
<dbReference type="InterPro" id="IPR001247">
    <property type="entry name" value="ExoRNase_PH_dom1"/>
</dbReference>
<dbReference type="Pfam" id="PF01138">
    <property type="entry name" value="RNase_PH"/>
    <property type="match status" value="1"/>
</dbReference>
<dbReference type="Gene3D" id="3.30.230.70">
    <property type="entry name" value="GHMP Kinase, N-terminal domain"/>
    <property type="match status" value="1"/>
</dbReference>
<dbReference type="SUPFAM" id="SSF55666">
    <property type="entry name" value="Ribonuclease PH domain 2-like"/>
    <property type="match status" value="1"/>
</dbReference>
<sequence>MIKKSIELSGQTLTIETGRMAKQASGSVLVTYGETVVLVTSTANQGIELDRGFFPLTIDYREKFYASGKIPGGFFKREARPSEKEIIGCRLTDRPLRPLFPKGFYNETQVFINVLSFDGENNGDILGTIGASASLAISDIPWDGPVASIKVGRVNGELIINPTNTMMEESDMSIIISGTKDSIVMVEGEANFISEEDFLKVIQYGHEAIKDIV</sequence>
<organism evidence="7">
    <name type="scientific">marine metagenome</name>
    <dbReference type="NCBI Taxonomy" id="408172"/>
    <lineage>
        <taxon>unclassified sequences</taxon>
        <taxon>metagenomes</taxon>
        <taxon>ecological metagenomes</taxon>
    </lineage>
</organism>
<dbReference type="InterPro" id="IPR027408">
    <property type="entry name" value="PNPase/RNase_PH_dom_sf"/>
</dbReference>
<keyword evidence="2" id="KW-0808">Transferase</keyword>
<evidence type="ECO:0000313" key="7">
    <source>
        <dbReference type="EMBL" id="SVD57067.1"/>
    </source>
</evidence>
<dbReference type="GO" id="GO:0000175">
    <property type="term" value="F:3'-5'-RNA exonuclease activity"/>
    <property type="evidence" value="ECO:0007669"/>
    <property type="project" value="TreeGrafter"/>
</dbReference>
<dbReference type="AlphaFoldDB" id="A0A382WE13"/>
<dbReference type="PANTHER" id="PTHR11252">
    <property type="entry name" value="POLYRIBONUCLEOTIDE NUCLEOTIDYLTRANSFERASE"/>
    <property type="match status" value="1"/>
</dbReference>
<evidence type="ECO:0000256" key="3">
    <source>
        <dbReference type="ARBA" id="ARBA00022695"/>
    </source>
</evidence>
<dbReference type="CDD" id="cd11363">
    <property type="entry name" value="RNase_PH_PNPase_1"/>
    <property type="match status" value="1"/>
</dbReference>
<accession>A0A382WE13</accession>
<name>A0A382WE13_9ZZZZ</name>
<reference evidence="7" key="1">
    <citation type="submission" date="2018-05" db="EMBL/GenBank/DDBJ databases">
        <authorList>
            <person name="Lanie J.A."/>
            <person name="Ng W.-L."/>
            <person name="Kazmierczak K.M."/>
            <person name="Andrzejewski T.M."/>
            <person name="Davidsen T.M."/>
            <person name="Wayne K.J."/>
            <person name="Tettelin H."/>
            <person name="Glass J.I."/>
            <person name="Rusch D."/>
            <person name="Podicherti R."/>
            <person name="Tsui H.-C.T."/>
            <person name="Winkler M.E."/>
        </authorList>
    </citation>
    <scope>NUCLEOTIDE SEQUENCE</scope>
</reference>
<dbReference type="InterPro" id="IPR012162">
    <property type="entry name" value="PNPase"/>
</dbReference>
<evidence type="ECO:0000259" key="5">
    <source>
        <dbReference type="Pfam" id="PF01138"/>
    </source>
</evidence>
<dbReference type="SUPFAM" id="SSF54211">
    <property type="entry name" value="Ribosomal protein S5 domain 2-like"/>
    <property type="match status" value="1"/>
</dbReference>
<evidence type="ECO:0000259" key="6">
    <source>
        <dbReference type="Pfam" id="PF03725"/>
    </source>
</evidence>